<reference evidence="1" key="2">
    <citation type="journal article" date="2015" name="Fish Shellfish Immunol.">
        <title>Early steps in the European eel (Anguilla anguilla)-Vibrio vulnificus interaction in the gills: Role of the RtxA13 toxin.</title>
        <authorList>
            <person name="Callol A."/>
            <person name="Pajuelo D."/>
            <person name="Ebbesson L."/>
            <person name="Teles M."/>
            <person name="MacKenzie S."/>
            <person name="Amaro C."/>
        </authorList>
    </citation>
    <scope>NUCLEOTIDE SEQUENCE</scope>
</reference>
<reference evidence="1" key="1">
    <citation type="submission" date="2014-11" db="EMBL/GenBank/DDBJ databases">
        <authorList>
            <person name="Amaro Gonzalez C."/>
        </authorList>
    </citation>
    <scope>NUCLEOTIDE SEQUENCE</scope>
</reference>
<name>A0A0E9VAH2_ANGAN</name>
<proteinExistence type="predicted"/>
<sequence length="53" mass="6429">MHPLNACANTLRRGNDDVTTRYRSVYLTFFYCFGYRERNKLFIEIRLSTTKYI</sequence>
<evidence type="ECO:0000313" key="1">
    <source>
        <dbReference type="EMBL" id="JAH74213.1"/>
    </source>
</evidence>
<protein>
    <submittedName>
        <fullName evidence="1">Uncharacterized protein</fullName>
    </submittedName>
</protein>
<dbReference type="AlphaFoldDB" id="A0A0E9VAH2"/>
<dbReference type="EMBL" id="GBXM01034364">
    <property type="protein sequence ID" value="JAH74213.1"/>
    <property type="molecule type" value="Transcribed_RNA"/>
</dbReference>
<accession>A0A0E9VAH2</accession>
<organism evidence="1">
    <name type="scientific">Anguilla anguilla</name>
    <name type="common">European freshwater eel</name>
    <name type="synonym">Muraena anguilla</name>
    <dbReference type="NCBI Taxonomy" id="7936"/>
    <lineage>
        <taxon>Eukaryota</taxon>
        <taxon>Metazoa</taxon>
        <taxon>Chordata</taxon>
        <taxon>Craniata</taxon>
        <taxon>Vertebrata</taxon>
        <taxon>Euteleostomi</taxon>
        <taxon>Actinopterygii</taxon>
        <taxon>Neopterygii</taxon>
        <taxon>Teleostei</taxon>
        <taxon>Anguilliformes</taxon>
        <taxon>Anguillidae</taxon>
        <taxon>Anguilla</taxon>
    </lineage>
</organism>